<evidence type="ECO:0000256" key="3">
    <source>
        <dbReference type="ARBA" id="ARBA00022448"/>
    </source>
</evidence>
<feature type="transmembrane region" description="Helical" evidence="7">
    <location>
        <begin position="64"/>
        <end position="87"/>
    </location>
</feature>
<dbReference type="AlphaFoldDB" id="A0A075WW39"/>
<organism evidence="9 10">
    <name type="scientific">Thermodesulfobacterium commune DSM 2178</name>
    <dbReference type="NCBI Taxonomy" id="289377"/>
    <lineage>
        <taxon>Bacteria</taxon>
        <taxon>Pseudomonadati</taxon>
        <taxon>Thermodesulfobacteriota</taxon>
        <taxon>Thermodesulfobacteria</taxon>
        <taxon>Thermodesulfobacteriales</taxon>
        <taxon>Thermodesulfobacteriaceae</taxon>
        <taxon>Thermodesulfobacterium</taxon>
    </lineage>
</organism>
<keyword evidence="5 7" id="KW-1133">Transmembrane helix</keyword>
<dbReference type="InterPro" id="IPR023043">
    <property type="entry name" value="NAD(P)H_OxRDtase_bac/plastid"/>
</dbReference>
<dbReference type="STRING" id="289377.HL41_08675"/>
<keyword evidence="7" id="KW-0830">Ubiquinone</keyword>
<dbReference type="HAMAP" id="MF_01394">
    <property type="entry name" value="NDH1_NuoA"/>
    <property type="match status" value="1"/>
</dbReference>
<evidence type="ECO:0000256" key="6">
    <source>
        <dbReference type="ARBA" id="ARBA00023136"/>
    </source>
</evidence>
<comment type="similarity">
    <text evidence="2 7 8">Belongs to the complex I subunit 3 family.</text>
</comment>
<evidence type="ECO:0000256" key="7">
    <source>
        <dbReference type="HAMAP-Rule" id="MF_01394"/>
    </source>
</evidence>
<dbReference type="HOGENOM" id="CLU_119549_0_2_0"/>
<gene>
    <name evidence="7" type="primary">nuoA</name>
    <name evidence="9" type="ORF">HL41_08675</name>
</gene>
<name>A0A075WW39_9BACT</name>
<evidence type="ECO:0000313" key="10">
    <source>
        <dbReference type="Proteomes" id="UP000028481"/>
    </source>
</evidence>
<keyword evidence="7" id="KW-1278">Translocase</keyword>
<dbReference type="KEGG" id="tcm:HL41_08675"/>
<dbReference type="GO" id="GO:0008137">
    <property type="term" value="F:NADH dehydrogenase (ubiquinone) activity"/>
    <property type="evidence" value="ECO:0007669"/>
    <property type="project" value="InterPro"/>
</dbReference>
<dbReference type="RefSeq" id="WP_022855751.1">
    <property type="nucleotide sequence ID" value="NZ_CP008796.1"/>
</dbReference>
<feature type="transmembrane region" description="Helical" evidence="7">
    <location>
        <begin position="12"/>
        <end position="35"/>
    </location>
</feature>
<dbReference type="GO" id="GO:0050136">
    <property type="term" value="F:NADH dehydrogenase (quinone) (non-electrogenic) activity"/>
    <property type="evidence" value="ECO:0007669"/>
    <property type="project" value="UniProtKB-UniRule"/>
</dbReference>
<keyword evidence="6 7" id="KW-0472">Membrane</keyword>
<sequence>MTPGTYLPIKYLPVFLMLILATIFSVAAIFINQLLSPKKKTAVKLMAYESGNLPSGEVRERFFIGYYVLAILFVVFDVELVFLFPWALTFNSLGFLGFWGMLFFIFLILLGYFYEIKKEALEWLKRS</sequence>
<evidence type="ECO:0000256" key="8">
    <source>
        <dbReference type="RuleBase" id="RU003639"/>
    </source>
</evidence>
<reference evidence="9 10" key="1">
    <citation type="journal article" date="2015" name="Genome Announc.">
        <title>Genome Sequence of a Sulfate-Reducing Thermophilic Bacterium, Thermodesulfobacterium commune DSM 2178T (Phylum Thermodesulfobacteria).</title>
        <authorList>
            <person name="Bhatnagar S."/>
            <person name="Badger J.H."/>
            <person name="Madupu R."/>
            <person name="Khouri H.M."/>
            <person name="O'Connor E.M."/>
            <person name="Robb F.T."/>
            <person name="Ward N.L."/>
            <person name="Eisen J.A."/>
        </authorList>
    </citation>
    <scope>NUCLEOTIDE SEQUENCE [LARGE SCALE GENOMIC DNA]</scope>
    <source>
        <strain evidence="9 10">DSM 2178</strain>
    </source>
</reference>
<evidence type="ECO:0000256" key="5">
    <source>
        <dbReference type="ARBA" id="ARBA00022989"/>
    </source>
</evidence>
<feature type="transmembrane region" description="Helical" evidence="7">
    <location>
        <begin position="93"/>
        <end position="114"/>
    </location>
</feature>
<evidence type="ECO:0000256" key="2">
    <source>
        <dbReference type="ARBA" id="ARBA00008472"/>
    </source>
</evidence>
<dbReference type="GO" id="GO:0030964">
    <property type="term" value="C:NADH dehydrogenase complex"/>
    <property type="evidence" value="ECO:0007669"/>
    <property type="project" value="TreeGrafter"/>
</dbReference>
<evidence type="ECO:0000256" key="1">
    <source>
        <dbReference type="ARBA" id="ARBA00004141"/>
    </source>
</evidence>
<evidence type="ECO:0000256" key="4">
    <source>
        <dbReference type="ARBA" id="ARBA00022692"/>
    </source>
</evidence>
<comment type="subunit">
    <text evidence="7">NDH-1 is composed of 14 different subunits. Subunits NuoA, H, J, K, L, M, N constitute the membrane sector of the complex.</text>
</comment>
<dbReference type="PANTHER" id="PTHR11058">
    <property type="entry name" value="NADH-UBIQUINONE OXIDOREDUCTASE CHAIN 3"/>
    <property type="match status" value="1"/>
</dbReference>
<dbReference type="GO" id="GO:0048038">
    <property type="term" value="F:quinone binding"/>
    <property type="evidence" value="ECO:0007669"/>
    <property type="project" value="UniProtKB-KW"/>
</dbReference>
<dbReference type="PaxDb" id="289377-HL41_08675"/>
<dbReference type="PANTHER" id="PTHR11058:SF9">
    <property type="entry name" value="NADH-UBIQUINONE OXIDOREDUCTASE CHAIN 3"/>
    <property type="match status" value="1"/>
</dbReference>
<dbReference type="EMBL" id="CP008796">
    <property type="protein sequence ID" value="AIH04713.1"/>
    <property type="molecule type" value="Genomic_DNA"/>
</dbReference>
<keyword evidence="3 7" id="KW-0813">Transport</keyword>
<comment type="catalytic activity">
    <reaction evidence="7 8">
        <text>a quinone + NADH + 5 H(+)(in) = a quinol + NAD(+) + 4 H(+)(out)</text>
        <dbReference type="Rhea" id="RHEA:57888"/>
        <dbReference type="ChEBI" id="CHEBI:15378"/>
        <dbReference type="ChEBI" id="CHEBI:24646"/>
        <dbReference type="ChEBI" id="CHEBI:57540"/>
        <dbReference type="ChEBI" id="CHEBI:57945"/>
        <dbReference type="ChEBI" id="CHEBI:132124"/>
    </reaction>
</comment>
<protein>
    <recommendedName>
        <fullName evidence="7">NADH-quinone oxidoreductase subunit A</fullName>
        <ecNumber evidence="7">7.1.1.-</ecNumber>
    </recommendedName>
    <alternativeName>
        <fullName evidence="7">NADH dehydrogenase I subunit A</fullName>
    </alternativeName>
    <alternativeName>
        <fullName evidence="7">NDH-1 subunit A</fullName>
    </alternativeName>
    <alternativeName>
        <fullName evidence="7">NUO1</fullName>
    </alternativeName>
</protein>
<keyword evidence="7 8" id="KW-0520">NAD</keyword>
<accession>A0A075WW39</accession>
<dbReference type="OrthoDB" id="9791970at2"/>
<comment type="subcellular location">
    <subcellularLocation>
        <location evidence="7 8">Cell membrane</location>
        <topology evidence="7 8">Multi-pass membrane protein</topology>
    </subcellularLocation>
    <subcellularLocation>
        <location evidence="1">Membrane</location>
        <topology evidence="1">Multi-pass membrane protein</topology>
    </subcellularLocation>
</comment>
<keyword evidence="7" id="KW-1003">Cell membrane</keyword>
<dbReference type="Proteomes" id="UP000028481">
    <property type="component" value="Chromosome"/>
</dbReference>
<dbReference type="Pfam" id="PF00507">
    <property type="entry name" value="Oxidored_q4"/>
    <property type="match status" value="1"/>
</dbReference>
<keyword evidence="7 8" id="KW-0874">Quinone</keyword>
<comment type="function">
    <text evidence="7">NDH-1 shuttles electrons from NADH, via FMN and iron-sulfur (Fe-S) centers, to quinones in the respiratory chain. The immediate electron acceptor for the enzyme in this species is believed to be ubiquinone. Couples the redox reaction to proton translocation (for every two electrons transferred, four hydrogen ions are translocated across the cytoplasmic membrane), and thus conserves the redox energy in a proton gradient.</text>
</comment>
<dbReference type="InterPro" id="IPR000440">
    <property type="entry name" value="NADH_UbQ/plastoQ_OxRdtase_su3"/>
</dbReference>
<dbReference type="EC" id="7.1.1.-" evidence="7"/>
<keyword evidence="4 7" id="KW-0812">Transmembrane</keyword>
<keyword evidence="10" id="KW-1185">Reference proteome</keyword>
<dbReference type="InterPro" id="IPR038430">
    <property type="entry name" value="NDAH_ubi_oxred_su3_sf"/>
</dbReference>
<dbReference type="eggNOG" id="COG0838">
    <property type="taxonomic scope" value="Bacteria"/>
</dbReference>
<dbReference type="GO" id="GO:0005886">
    <property type="term" value="C:plasma membrane"/>
    <property type="evidence" value="ECO:0007669"/>
    <property type="project" value="UniProtKB-SubCell"/>
</dbReference>
<evidence type="ECO:0000313" key="9">
    <source>
        <dbReference type="EMBL" id="AIH04713.1"/>
    </source>
</evidence>
<proteinExistence type="inferred from homology"/>
<dbReference type="Gene3D" id="1.20.58.1610">
    <property type="entry name" value="NADH:ubiquinone/plastoquinone oxidoreductase, chain 3"/>
    <property type="match status" value="1"/>
</dbReference>